<feature type="signal peptide" evidence="1">
    <location>
        <begin position="1"/>
        <end position="22"/>
    </location>
</feature>
<evidence type="ECO:0000313" key="3">
    <source>
        <dbReference type="Proteomes" id="UP001231859"/>
    </source>
</evidence>
<proteinExistence type="predicted"/>
<name>A0ABY8P3Y5_9GAMM</name>
<evidence type="ECO:0000256" key="1">
    <source>
        <dbReference type="SAM" id="SignalP"/>
    </source>
</evidence>
<keyword evidence="1" id="KW-0732">Signal</keyword>
<dbReference type="Proteomes" id="UP001231859">
    <property type="component" value="Chromosome"/>
</dbReference>
<protein>
    <submittedName>
        <fullName evidence="2">Uncharacterized protein</fullName>
    </submittedName>
</protein>
<feature type="chain" id="PRO_5045623225" evidence="1">
    <location>
        <begin position="23"/>
        <end position="65"/>
    </location>
</feature>
<organism evidence="2 3">
    <name type="scientific">Arsenophonus apicola</name>
    <dbReference type="NCBI Taxonomy" id="2879119"/>
    <lineage>
        <taxon>Bacteria</taxon>
        <taxon>Pseudomonadati</taxon>
        <taxon>Pseudomonadota</taxon>
        <taxon>Gammaproteobacteria</taxon>
        <taxon>Enterobacterales</taxon>
        <taxon>Morganellaceae</taxon>
        <taxon>Arsenophonus</taxon>
    </lineage>
</organism>
<keyword evidence="3" id="KW-1185">Reference proteome</keyword>
<dbReference type="RefSeq" id="WP_280939227.1">
    <property type="nucleotide sequence ID" value="NZ_CP123759.1"/>
</dbReference>
<evidence type="ECO:0000313" key="2">
    <source>
        <dbReference type="EMBL" id="WGO84205.1"/>
    </source>
</evidence>
<dbReference type="EMBL" id="CP123759">
    <property type="protein sequence ID" value="WGO84205.1"/>
    <property type="molecule type" value="Genomic_DNA"/>
</dbReference>
<gene>
    <name evidence="2" type="ORF">QG404_04745</name>
</gene>
<sequence>MTGLLKTLAIIISIFSINCGYAATDILNDEIKGTEISTIIGLNPPVEEIITTIIDATIEIKKNVP</sequence>
<reference evidence="2 3" key="1">
    <citation type="submission" date="2023-04" db="EMBL/GenBank/DDBJ databases">
        <title>Genome dynamics across the evolutionary transition to endosymbiosis.</title>
        <authorList>
            <person name="Siozios S."/>
            <person name="Nadal-Jimenez P."/>
            <person name="Azagi T."/>
            <person name="Sprong H."/>
            <person name="Frost C.L."/>
            <person name="Parratt S.R."/>
            <person name="Taylor G."/>
            <person name="Brettell L."/>
            <person name="Lew K.C."/>
            <person name="Croft L."/>
            <person name="King K.C."/>
            <person name="Brockhurst M.A."/>
            <person name="Hypsa V."/>
            <person name="Novakova E."/>
            <person name="Darby A.C."/>
            <person name="Hurst G.D.D."/>
        </authorList>
    </citation>
    <scope>NUCLEOTIDE SEQUENCE [LARGE SCALE GENOMIC DNA]</scope>
    <source>
        <strain evidence="3">aApi_AU</strain>
    </source>
</reference>
<accession>A0ABY8P3Y5</accession>